<feature type="non-terminal residue" evidence="2">
    <location>
        <position position="678"/>
    </location>
</feature>
<dbReference type="InterPro" id="IPR036691">
    <property type="entry name" value="Endo/exonu/phosph_ase_sf"/>
</dbReference>
<evidence type="ECO:0000313" key="2">
    <source>
        <dbReference type="EMBL" id="CAE7244795.1"/>
    </source>
</evidence>
<keyword evidence="3" id="KW-1185">Reference proteome</keyword>
<organism evidence="2 3">
    <name type="scientific">Symbiodinium pilosum</name>
    <name type="common">Dinoflagellate</name>
    <dbReference type="NCBI Taxonomy" id="2952"/>
    <lineage>
        <taxon>Eukaryota</taxon>
        <taxon>Sar</taxon>
        <taxon>Alveolata</taxon>
        <taxon>Dinophyceae</taxon>
        <taxon>Suessiales</taxon>
        <taxon>Symbiodiniaceae</taxon>
        <taxon>Symbiodinium</taxon>
    </lineage>
</organism>
<dbReference type="PROSITE" id="PS50878">
    <property type="entry name" value="RT_POL"/>
    <property type="match status" value="1"/>
</dbReference>
<evidence type="ECO:0000313" key="3">
    <source>
        <dbReference type="Proteomes" id="UP000649617"/>
    </source>
</evidence>
<gene>
    <name evidence="2" type="primary">NRT2.5</name>
    <name evidence="2" type="ORF">SPIL2461_LOCUS4427</name>
</gene>
<dbReference type="SUPFAM" id="SSF56219">
    <property type="entry name" value="DNase I-like"/>
    <property type="match status" value="1"/>
</dbReference>
<dbReference type="OrthoDB" id="407834at2759"/>
<dbReference type="AlphaFoldDB" id="A0A812LCY8"/>
<dbReference type="EMBL" id="CAJNIZ010005813">
    <property type="protein sequence ID" value="CAE7244795.1"/>
    <property type="molecule type" value="Genomic_DNA"/>
</dbReference>
<dbReference type="Pfam" id="PF00078">
    <property type="entry name" value="RVT_1"/>
    <property type="match status" value="1"/>
</dbReference>
<sequence>AERVQASFVALQETRHHETIQWASKGGTALLWRCSGKSSAFACPLSVEQSHRVCGRVFPTFAVISFYGDARRADTRLLASLLRSVADLGRPALLIGDFNWKQQYESLMQHVGAEMFPVINTVVASNGLALPGRGCLPSRCFYGFGLKPAERAKGSTASVRPVATGAAHRVGESILLRRWKRLHRAAAQCEAEAGGDAPLTHSQVRHWTSLLAGLPLPVNQSHAIQMANAAIMEEDARLKQEQAKLWRNRFKRASTDALRAGAGALKVAGPHDPDLSSESMTADWEPIWTRPSGNGAQAWDTVCQATSWPPAELGSSSFSAPTSDQLAAAIKEGSGEAGFDELKGLAIACPWLVVELAELMHACMFLQDEAAIGACQDRFFSWRVVGIPKRCEAAARPIAIASAVVRSWNRALLAQFPPPPEGQYCGSPGHSAVSATLAWLRAPCVRGAELDLRKAFDSVLHDVAFCAGASAGVARAVLDYMRRMVWGAPRHCIVYGEAPQEVVRASCGLPAGDPCSPAFLSFVMGPWAKLAKAFPGVEAFLYMDDRSLVDNATPPSLNAALDATQWFDHTLGLTEHAGKRQVWDRQDPGRDHRVEHLGIKALHKRAELPELRVCFDQVCSLASGVELLPGRMEVREHLLLGLVMPKLLWSAPLVPEIPNTVVSAFFKAMRGHVTWWCK</sequence>
<dbReference type="Proteomes" id="UP000649617">
    <property type="component" value="Unassembled WGS sequence"/>
</dbReference>
<protein>
    <submittedName>
        <fullName evidence="2">NRT2.5 protein</fullName>
    </submittedName>
</protein>
<dbReference type="InterPro" id="IPR043502">
    <property type="entry name" value="DNA/RNA_pol_sf"/>
</dbReference>
<feature type="domain" description="Reverse transcriptase" evidence="1">
    <location>
        <begin position="368"/>
        <end position="601"/>
    </location>
</feature>
<accession>A0A812LCY8</accession>
<proteinExistence type="predicted"/>
<reference evidence="2" key="1">
    <citation type="submission" date="2021-02" db="EMBL/GenBank/DDBJ databases">
        <authorList>
            <person name="Dougan E. K."/>
            <person name="Rhodes N."/>
            <person name="Thang M."/>
            <person name="Chan C."/>
        </authorList>
    </citation>
    <scope>NUCLEOTIDE SEQUENCE</scope>
</reference>
<name>A0A812LCY8_SYMPI</name>
<dbReference type="InterPro" id="IPR000477">
    <property type="entry name" value="RT_dom"/>
</dbReference>
<dbReference type="SUPFAM" id="SSF56672">
    <property type="entry name" value="DNA/RNA polymerases"/>
    <property type="match status" value="1"/>
</dbReference>
<evidence type="ECO:0000259" key="1">
    <source>
        <dbReference type="PROSITE" id="PS50878"/>
    </source>
</evidence>
<comment type="caution">
    <text evidence="2">The sequence shown here is derived from an EMBL/GenBank/DDBJ whole genome shotgun (WGS) entry which is preliminary data.</text>
</comment>
<feature type="non-terminal residue" evidence="2">
    <location>
        <position position="1"/>
    </location>
</feature>